<keyword evidence="2" id="KW-1185">Reference proteome</keyword>
<evidence type="ECO:0000313" key="2">
    <source>
        <dbReference type="Proteomes" id="UP001199525"/>
    </source>
</evidence>
<dbReference type="EMBL" id="JAIVFQ010000006">
    <property type="protein sequence ID" value="MCC5599004.1"/>
    <property type="molecule type" value="Genomic_DNA"/>
</dbReference>
<protein>
    <recommendedName>
        <fullName evidence="3">Transposase</fullName>
    </recommendedName>
</protein>
<reference evidence="1 2" key="1">
    <citation type="journal article" date="2021" name="Microorganisms">
        <title>Genome Evolution of Filamentous Cyanobacterium Nostoc Species: From Facultative Symbiosis to Free Living.</title>
        <authorList>
            <person name="Huo D."/>
            <person name="Li H."/>
            <person name="Cai F."/>
            <person name="Guo X."/>
            <person name="Qiao Z."/>
            <person name="Wang W."/>
            <person name="Yu G."/>
            <person name="Li R."/>
        </authorList>
    </citation>
    <scope>NUCLEOTIDE SEQUENCE [LARGE SCALE GENOMIC DNA]</scope>
    <source>
        <strain evidence="1 2">CHAB 5714</strain>
    </source>
</reference>
<gene>
    <name evidence="1" type="ORF">LC586_07190</name>
</gene>
<name>A0ABS8I486_9NOSO</name>
<evidence type="ECO:0000313" key="1">
    <source>
        <dbReference type="EMBL" id="MCC5599004.1"/>
    </source>
</evidence>
<sequence length="91" mass="10467">MFEIKLQETRVYREAKEEGLKQALEEIREKGLQQGIQEGIQQGRELAKLELIPRCLAYGISIEEVARLLHLTIEEVEQVRLANEQESSTST</sequence>
<comment type="caution">
    <text evidence="1">The sequence shown here is derived from an EMBL/GenBank/DDBJ whole genome shotgun (WGS) entry which is preliminary data.</text>
</comment>
<organism evidence="1 2">
    <name type="scientific">Nostoc favosum CHAB5714</name>
    <dbReference type="NCBI Taxonomy" id="2780399"/>
    <lineage>
        <taxon>Bacteria</taxon>
        <taxon>Bacillati</taxon>
        <taxon>Cyanobacteriota</taxon>
        <taxon>Cyanophyceae</taxon>
        <taxon>Nostocales</taxon>
        <taxon>Nostocaceae</taxon>
        <taxon>Nostoc</taxon>
        <taxon>Nostoc favosum</taxon>
    </lineage>
</organism>
<dbReference type="RefSeq" id="WP_229483893.1">
    <property type="nucleotide sequence ID" value="NZ_JAIVFQ010000006.1"/>
</dbReference>
<accession>A0ABS8I486</accession>
<proteinExistence type="predicted"/>
<dbReference type="Proteomes" id="UP001199525">
    <property type="component" value="Unassembled WGS sequence"/>
</dbReference>
<evidence type="ECO:0008006" key="3">
    <source>
        <dbReference type="Google" id="ProtNLM"/>
    </source>
</evidence>